<dbReference type="SUPFAM" id="SSF48452">
    <property type="entry name" value="TPR-like"/>
    <property type="match status" value="1"/>
</dbReference>
<name>A0ABU2YIN5_9FLAO</name>
<evidence type="ECO:0000313" key="3">
    <source>
        <dbReference type="Proteomes" id="UP001259492"/>
    </source>
</evidence>
<keyword evidence="1" id="KW-0812">Transmembrane</keyword>
<sequence length="248" mass="28245">MNQDNTISQEEFNTIEQYLLNTMPSGDKEVFERKLTIDNNLKQKLEDVKTLMDGIEIESLKDKLDVFYEDLVLTNDDIHTTKVIKLPWYRKFGVAASVVILLGLGSLWYFNINTHETLYANYFKADPGLPTLMGTEDTNFEFYDAMVNYKQGDYATAISKWNALLKTKTENDTLNYFVGVAKMANKDVNSAIPLLEHVTTTEGSAFKNEAYYYLGLAYLQANNMELAKKYLNLSTIANSKALLSELND</sequence>
<evidence type="ECO:0008006" key="4">
    <source>
        <dbReference type="Google" id="ProtNLM"/>
    </source>
</evidence>
<evidence type="ECO:0000313" key="2">
    <source>
        <dbReference type="EMBL" id="MDT0557095.1"/>
    </source>
</evidence>
<dbReference type="Proteomes" id="UP001259492">
    <property type="component" value="Unassembled WGS sequence"/>
</dbReference>
<keyword evidence="1" id="KW-1133">Transmembrane helix</keyword>
<evidence type="ECO:0000256" key="1">
    <source>
        <dbReference type="SAM" id="Phobius"/>
    </source>
</evidence>
<dbReference type="EMBL" id="JAVRIA010000001">
    <property type="protein sequence ID" value="MDT0557095.1"/>
    <property type="molecule type" value="Genomic_DNA"/>
</dbReference>
<dbReference type="Gene3D" id="1.25.40.10">
    <property type="entry name" value="Tetratricopeptide repeat domain"/>
    <property type="match status" value="1"/>
</dbReference>
<keyword evidence="3" id="KW-1185">Reference proteome</keyword>
<dbReference type="RefSeq" id="WP_311425869.1">
    <property type="nucleotide sequence ID" value="NZ_JAVRIA010000001.1"/>
</dbReference>
<proteinExistence type="predicted"/>
<accession>A0ABU2YIN5</accession>
<comment type="caution">
    <text evidence="2">The sequence shown here is derived from an EMBL/GenBank/DDBJ whole genome shotgun (WGS) entry which is preliminary data.</text>
</comment>
<reference evidence="2 3" key="1">
    <citation type="submission" date="2023-09" db="EMBL/GenBank/DDBJ databases">
        <authorList>
            <person name="Rey-Velasco X."/>
        </authorList>
    </citation>
    <scope>NUCLEOTIDE SEQUENCE [LARGE SCALE GENOMIC DNA]</scope>
    <source>
        <strain evidence="2 3">W332</strain>
    </source>
</reference>
<dbReference type="InterPro" id="IPR011990">
    <property type="entry name" value="TPR-like_helical_dom_sf"/>
</dbReference>
<gene>
    <name evidence="2" type="ORF">RM697_00460</name>
</gene>
<organism evidence="2 3">
    <name type="scientific">Microcosmobacter mediterraneus</name>
    <dbReference type="NCBI Taxonomy" id="3075607"/>
    <lineage>
        <taxon>Bacteria</taxon>
        <taxon>Pseudomonadati</taxon>
        <taxon>Bacteroidota</taxon>
        <taxon>Flavobacteriia</taxon>
        <taxon>Flavobacteriales</taxon>
        <taxon>Flavobacteriaceae</taxon>
        <taxon>Microcosmobacter</taxon>
    </lineage>
</organism>
<keyword evidence="1" id="KW-0472">Membrane</keyword>
<protein>
    <recommendedName>
        <fullName evidence="4">Tetratricopeptide repeat protein</fullName>
    </recommendedName>
</protein>
<feature type="transmembrane region" description="Helical" evidence="1">
    <location>
        <begin position="92"/>
        <end position="110"/>
    </location>
</feature>